<gene>
    <name evidence="2" type="ORF">MNBD_ACTINO02-112</name>
</gene>
<sequence length="250" mass="26381">MRIALISDIHGNTVALRTVLDDIEKHAADTIVCLGDIAATGPDPAGAVELITDLGGPVVRGNTDEDMLAVPEWWHDPATVGAPASALPIAEIGVWCAGQLSDQHQEFLRGLPLTTEVDLGDGALLGFHGSPRLVNDNIIASTPVPDVAEMLQGVTQRLLAGGHTHVPMVRRHGSQTIVNPGSVGAPFAGYSDGGDDDIASHAAYALITTNGNAMNIELRQVPVDRGELVQMVEASDMPRGEWWLDRRTGS</sequence>
<dbReference type="GO" id="GO:0005737">
    <property type="term" value="C:cytoplasm"/>
    <property type="evidence" value="ECO:0007669"/>
    <property type="project" value="TreeGrafter"/>
</dbReference>
<protein>
    <recommendedName>
        <fullName evidence="1">Calcineurin-like phosphoesterase domain-containing protein</fullName>
    </recommendedName>
</protein>
<evidence type="ECO:0000259" key="1">
    <source>
        <dbReference type="Pfam" id="PF12850"/>
    </source>
</evidence>
<dbReference type="Pfam" id="PF12850">
    <property type="entry name" value="Metallophos_2"/>
    <property type="match status" value="1"/>
</dbReference>
<dbReference type="AlphaFoldDB" id="A0A3B0TIK8"/>
<evidence type="ECO:0000313" key="2">
    <source>
        <dbReference type="EMBL" id="VAW06886.1"/>
    </source>
</evidence>
<dbReference type="InterPro" id="IPR024654">
    <property type="entry name" value="Calcineurin-like_PHP_lpxH"/>
</dbReference>
<dbReference type="PIRSF" id="PIRSF000883">
    <property type="entry name" value="Pesterase_MJ0912"/>
    <property type="match status" value="1"/>
</dbReference>
<organism evidence="2">
    <name type="scientific">hydrothermal vent metagenome</name>
    <dbReference type="NCBI Taxonomy" id="652676"/>
    <lineage>
        <taxon>unclassified sequences</taxon>
        <taxon>metagenomes</taxon>
        <taxon>ecological metagenomes</taxon>
    </lineage>
</organism>
<dbReference type="GO" id="GO:0016791">
    <property type="term" value="F:phosphatase activity"/>
    <property type="evidence" value="ECO:0007669"/>
    <property type="project" value="TreeGrafter"/>
</dbReference>
<proteinExistence type="predicted"/>
<name>A0A3B0TIK8_9ZZZZ</name>
<dbReference type="EMBL" id="UOEK01000373">
    <property type="protein sequence ID" value="VAW06886.1"/>
    <property type="molecule type" value="Genomic_DNA"/>
</dbReference>
<dbReference type="InterPro" id="IPR050126">
    <property type="entry name" value="Ap4A_hydrolase"/>
</dbReference>
<accession>A0A3B0TIK8</accession>
<dbReference type="InterPro" id="IPR029052">
    <property type="entry name" value="Metallo-depent_PP-like"/>
</dbReference>
<dbReference type="SUPFAM" id="SSF56300">
    <property type="entry name" value="Metallo-dependent phosphatases"/>
    <property type="match status" value="1"/>
</dbReference>
<dbReference type="PANTHER" id="PTHR42850:SF2">
    <property type="entry name" value="BLL5683 PROTEIN"/>
    <property type="match status" value="1"/>
</dbReference>
<dbReference type="Gene3D" id="3.60.21.10">
    <property type="match status" value="1"/>
</dbReference>
<dbReference type="InterPro" id="IPR011152">
    <property type="entry name" value="Pesterase_MJ0912"/>
</dbReference>
<reference evidence="2" key="1">
    <citation type="submission" date="2018-06" db="EMBL/GenBank/DDBJ databases">
        <authorList>
            <person name="Zhirakovskaya E."/>
        </authorList>
    </citation>
    <scope>NUCLEOTIDE SEQUENCE</scope>
</reference>
<feature type="domain" description="Calcineurin-like phosphoesterase" evidence="1">
    <location>
        <begin position="1"/>
        <end position="188"/>
    </location>
</feature>
<dbReference type="PANTHER" id="PTHR42850">
    <property type="entry name" value="METALLOPHOSPHOESTERASE"/>
    <property type="match status" value="1"/>
</dbReference>